<organism evidence="1 2">
    <name type="scientific">Phocaeicola sartorii</name>
    <dbReference type="NCBI Taxonomy" id="671267"/>
    <lineage>
        <taxon>Bacteria</taxon>
        <taxon>Pseudomonadati</taxon>
        <taxon>Bacteroidota</taxon>
        <taxon>Bacteroidia</taxon>
        <taxon>Bacteroidales</taxon>
        <taxon>Bacteroidaceae</taxon>
        <taxon>Phocaeicola</taxon>
    </lineage>
</organism>
<reference evidence="1 2" key="1">
    <citation type="submission" date="2013-04" db="EMBL/GenBank/DDBJ databases">
        <title>The Genome Sequence of Bacteroides massiliensis dnLKV3.</title>
        <authorList>
            <consortium name="The Broad Institute Genomics Platform"/>
            <consortium name="The Broad Institute Genome Sequencing Center for Infectious Disease"/>
            <person name="Earl A."/>
            <person name="Xavier R."/>
            <person name="Kuhn K."/>
            <person name="Stappenbeck T."/>
            <person name="Walker B."/>
            <person name="Young S."/>
            <person name="Zeng Q."/>
            <person name="Gargeya S."/>
            <person name="Fitzgerald M."/>
            <person name="Haas B."/>
            <person name="Abouelleil A."/>
            <person name="Allen A.W."/>
            <person name="Alvarado L."/>
            <person name="Arachchi H.M."/>
            <person name="Berlin A.M."/>
            <person name="Chapman S.B."/>
            <person name="Gainer-Dewar J."/>
            <person name="Goldberg J."/>
            <person name="Griggs A."/>
            <person name="Gujja S."/>
            <person name="Hansen M."/>
            <person name="Howarth C."/>
            <person name="Imamovic A."/>
            <person name="Ireland A."/>
            <person name="Larimer J."/>
            <person name="McCowan C."/>
            <person name="Murphy C."/>
            <person name="Pearson M."/>
            <person name="Poon T.W."/>
            <person name="Priest M."/>
            <person name="Roberts A."/>
            <person name="Saif S."/>
            <person name="Shea T."/>
            <person name="Sisk P."/>
            <person name="Sykes S."/>
            <person name="Wortman J."/>
            <person name="Nusbaum C."/>
            <person name="Birren B."/>
        </authorList>
    </citation>
    <scope>NUCLEOTIDE SEQUENCE [LARGE SCALE GENOMIC DNA]</scope>
    <source>
        <strain evidence="2">dnLKV3</strain>
    </source>
</reference>
<dbReference type="EMBL" id="ASSP01000016">
    <property type="protein sequence ID" value="EOS12037.1"/>
    <property type="molecule type" value="Genomic_DNA"/>
</dbReference>
<comment type="caution">
    <text evidence="1">The sequence shown here is derived from an EMBL/GenBank/DDBJ whole genome shotgun (WGS) entry which is preliminary data.</text>
</comment>
<sequence length="94" mass="10705">MNSNYILHYMQMFGTIKHIVAGKNSLNETFSVFLVEIHKNVLSLLTIPPIEFCKTPGSGNCPINAIRDFANRLVEMKDTEALLYLYQEVLKLSL</sequence>
<evidence type="ECO:0000313" key="2">
    <source>
        <dbReference type="Proteomes" id="UP000014200"/>
    </source>
</evidence>
<dbReference type="STRING" id="1235788.C802_02614"/>
<keyword evidence="2" id="KW-1185">Reference proteome</keyword>
<dbReference type="Proteomes" id="UP000014200">
    <property type="component" value="Unassembled WGS sequence"/>
</dbReference>
<name>R9I724_9BACT</name>
<proteinExistence type="predicted"/>
<evidence type="ECO:0000313" key="1">
    <source>
        <dbReference type="EMBL" id="EOS12037.1"/>
    </source>
</evidence>
<dbReference type="HOGENOM" id="CLU_2380251_0_0_10"/>
<accession>R9I724</accession>
<gene>
    <name evidence="1" type="ORF">C802_02614</name>
</gene>
<protein>
    <submittedName>
        <fullName evidence="1">Uncharacterized protein</fullName>
    </submittedName>
</protein>
<dbReference type="AlphaFoldDB" id="R9I724"/>